<dbReference type="Proteomes" id="UP000703661">
    <property type="component" value="Unassembled WGS sequence"/>
</dbReference>
<dbReference type="GO" id="GO:0006606">
    <property type="term" value="P:protein import into nucleus"/>
    <property type="evidence" value="ECO:0007669"/>
    <property type="project" value="TreeGrafter"/>
</dbReference>
<comment type="subcellular location">
    <subcellularLocation>
        <location evidence="1">Nucleus envelope</location>
    </subcellularLocation>
</comment>
<evidence type="ECO:0000256" key="8">
    <source>
        <dbReference type="SAM" id="Coils"/>
    </source>
</evidence>
<keyword evidence="5" id="KW-0653">Protein transport</keyword>
<keyword evidence="6" id="KW-0811">Translocation</keyword>
<dbReference type="GO" id="GO:0031080">
    <property type="term" value="C:nuclear pore outer ring"/>
    <property type="evidence" value="ECO:0007669"/>
    <property type="project" value="TreeGrafter"/>
</dbReference>
<proteinExistence type="inferred from homology"/>
<feature type="compositionally biased region" description="Basic and acidic residues" evidence="9">
    <location>
        <begin position="14"/>
        <end position="31"/>
    </location>
</feature>
<evidence type="ECO:0000256" key="4">
    <source>
        <dbReference type="ARBA" id="ARBA00022816"/>
    </source>
</evidence>
<evidence type="ECO:0000256" key="5">
    <source>
        <dbReference type="ARBA" id="ARBA00022927"/>
    </source>
</evidence>
<dbReference type="PANTHER" id="PTHR13405">
    <property type="entry name" value="NUCLEAR PORE COMPLEX PROTEIN NUP133"/>
    <property type="match status" value="1"/>
</dbReference>
<dbReference type="GO" id="GO:0000972">
    <property type="term" value="P:transcription-dependent tethering of RNA polymerase II gene DNA at nuclear periphery"/>
    <property type="evidence" value="ECO:0007669"/>
    <property type="project" value="TreeGrafter"/>
</dbReference>
<name>A0A9P6T291_9FUNG</name>
<keyword evidence="3" id="KW-0813">Transport</keyword>
<evidence type="ECO:0000313" key="11">
    <source>
        <dbReference type="EMBL" id="KAG0019568.1"/>
    </source>
</evidence>
<dbReference type="Pfam" id="PF03177">
    <property type="entry name" value="Nucleoporin_C"/>
    <property type="match status" value="1"/>
</dbReference>
<comment type="caution">
    <text evidence="11">The sequence shown here is derived from an EMBL/GenBank/DDBJ whole genome shotgun (WGS) entry which is preliminary data.</text>
</comment>
<keyword evidence="4" id="KW-0509">mRNA transport</keyword>
<dbReference type="GO" id="GO:0016973">
    <property type="term" value="P:poly(A)+ mRNA export from nucleus"/>
    <property type="evidence" value="ECO:0007669"/>
    <property type="project" value="TreeGrafter"/>
</dbReference>
<dbReference type="PANTHER" id="PTHR13405:SF11">
    <property type="entry name" value="NUCLEAR PORE COMPLEX PROTEIN NUP133"/>
    <property type="match status" value="1"/>
</dbReference>
<dbReference type="AlphaFoldDB" id="A0A9P6T291"/>
<evidence type="ECO:0000313" key="12">
    <source>
        <dbReference type="Proteomes" id="UP000703661"/>
    </source>
</evidence>
<feature type="compositionally biased region" description="Low complexity" evidence="9">
    <location>
        <begin position="1"/>
        <end position="13"/>
    </location>
</feature>
<evidence type="ECO:0000256" key="3">
    <source>
        <dbReference type="ARBA" id="ARBA00022448"/>
    </source>
</evidence>
<evidence type="ECO:0000256" key="7">
    <source>
        <dbReference type="ARBA" id="ARBA00023242"/>
    </source>
</evidence>
<organism evidence="11 12">
    <name type="scientific">Entomortierella chlamydospora</name>
    <dbReference type="NCBI Taxonomy" id="101097"/>
    <lineage>
        <taxon>Eukaryota</taxon>
        <taxon>Fungi</taxon>
        <taxon>Fungi incertae sedis</taxon>
        <taxon>Mucoromycota</taxon>
        <taxon>Mortierellomycotina</taxon>
        <taxon>Mortierellomycetes</taxon>
        <taxon>Mortierellales</taxon>
        <taxon>Mortierellaceae</taxon>
        <taxon>Entomortierella</taxon>
    </lineage>
</organism>
<comment type="similarity">
    <text evidence="2">Belongs to the nucleoporin Nup133 family.</text>
</comment>
<feature type="coiled-coil region" evidence="8">
    <location>
        <begin position="1122"/>
        <end position="1149"/>
    </location>
</feature>
<feature type="region of interest" description="Disordered" evidence="9">
    <location>
        <begin position="1"/>
        <end position="35"/>
    </location>
</feature>
<evidence type="ECO:0000256" key="6">
    <source>
        <dbReference type="ARBA" id="ARBA00023010"/>
    </source>
</evidence>
<dbReference type="SUPFAM" id="SSF117289">
    <property type="entry name" value="Nucleoporin domain"/>
    <property type="match status" value="1"/>
</dbReference>
<protein>
    <recommendedName>
        <fullName evidence="10">Nucleoporin Nup133/Nup155-like C-terminal domain-containing protein</fullName>
    </recommendedName>
</protein>
<dbReference type="InterPro" id="IPR007187">
    <property type="entry name" value="Nucleoporin_Nup133/Nup155_C"/>
</dbReference>
<accession>A0A9P6T291</accession>
<dbReference type="InterPro" id="IPR037624">
    <property type="entry name" value="Nup133-like"/>
</dbReference>
<dbReference type="GO" id="GO:0017056">
    <property type="term" value="F:structural constituent of nuclear pore"/>
    <property type="evidence" value="ECO:0007669"/>
    <property type="project" value="InterPro"/>
</dbReference>
<dbReference type="EMBL" id="JAAAID010000276">
    <property type="protein sequence ID" value="KAG0019568.1"/>
    <property type="molecule type" value="Genomic_DNA"/>
</dbReference>
<keyword evidence="12" id="KW-1185">Reference proteome</keyword>
<dbReference type="InterPro" id="IPR015943">
    <property type="entry name" value="WD40/YVTN_repeat-like_dom_sf"/>
</dbReference>
<keyword evidence="7" id="KW-0539">Nucleus</keyword>
<feature type="domain" description="Nucleoporin Nup133/Nup155-like C-terminal" evidence="10">
    <location>
        <begin position="755"/>
        <end position="1152"/>
    </location>
</feature>
<evidence type="ECO:0000259" key="10">
    <source>
        <dbReference type="Pfam" id="PF03177"/>
    </source>
</evidence>
<evidence type="ECO:0000256" key="1">
    <source>
        <dbReference type="ARBA" id="ARBA00004259"/>
    </source>
</evidence>
<keyword evidence="8" id="KW-0175">Coiled coil</keyword>
<reference evidence="11" key="1">
    <citation type="journal article" date="2020" name="Fungal Divers.">
        <title>Resolving the Mortierellaceae phylogeny through synthesis of multi-gene phylogenetics and phylogenomics.</title>
        <authorList>
            <person name="Vandepol N."/>
            <person name="Liber J."/>
            <person name="Desiro A."/>
            <person name="Na H."/>
            <person name="Kennedy M."/>
            <person name="Barry K."/>
            <person name="Grigoriev I.V."/>
            <person name="Miller A.N."/>
            <person name="O'Donnell K."/>
            <person name="Stajich J.E."/>
            <person name="Bonito G."/>
        </authorList>
    </citation>
    <scope>NUCLEOTIDE SEQUENCE</scope>
    <source>
        <strain evidence="11">NRRL 2769</strain>
    </source>
</reference>
<sequence length="1189" mass="134043">MFAAKAPKGGIAAKPKEVREQSDRTDNKLEHAPSSLSLNRVRRTFSSFPAGSDSEAAWTPIREDTLSDDGTSRHISKLGDVSPIDEDYVYSKNDRTMVAYFGPLPREVDDALSKTDFYTQPMEAKIDFDAGFGIAVSQTTCYIWGVQKPMGYYFGTRYANVYHVSVRKQFGSIVLSSTQLHGKSTGAIASLYNMIGISQGPDTSQKVRSLTSGPKIQDQHGRWDLYALTQRNLYKWHLYRSGECTLESEVPLKEKVTERILRDYSGTLPLGSDPEVRLLDIEYIKNGKLLLLVTFFDTAEQYVTTPLSCAIFTLSPQFGPNIDIESVKYIQRTIEEDLRPQASPRLVVPKGGPGVFIVMPKAVIISSTLSKDDFEDLVPLKSDKIIGFGTEEWKQRGLEMEDSSELPIICRASGRLGINIQVNGDSNSLSSVDDLRTTQEQLTAQLQAKLEQAVFFGGKKNNPISFDLAHYDGGDLNEASLNVSREILNSHATLLNSGKDLTARLSERYQRIKTIIESIQAAEMASRLSIDTRFQLCWGAEKLAAANALWNQYQLKLTVKDKQKTSRTNLRQVVDAAAAQTLQKLGAHTTEDPISFFMKYHVDHLAELLSNLERTARKLTLVSDGQWAELTRDINKIIVLSLRSAWNYRKQNVANYALQGSSSVAPWTATKDIIESLTAQYTVTLSICRKNPGQEADTMDVDGPSYLSSELHDQLCDLADVTLQAHSEHLQYLEGLPLSSVNNIAIAAAVNDYDNAKLELLTPLVELKKTLPAIQLAQRYKDFTTLVNLSIGQEKQIANYISKYQQEFANALFQWYYDNDQISNLLEIGERNSDLFTVYLDNRDYGEISWIHDIKIRRFVEASQRVQDGAILEMDVNRRRTMFSLSKLFFLAGVSQHEQQQEQGVATAENMMRYASRNNEELEMATVQVLVAEEWEHQVGALASVEDKARAVVDTFGSPVLTEQTTLRKAIIKAVQSLLNRQAISSEDLLDVLMVQQKFEVENFDVVDVALNICLHSADIPQNRRPYVLQDIWRRIFIAGPDQDSVNWRLNEFTDLEVREKLMNTWMARAYSVIYRAEGLKDDLLLDRPQDAKCTMPAESFKERFSGAFGRDQTNSVDENLERNYKAMIRDYELENKELERRIRDGQLVEKWKLVQQIVKEEATGVVAGGVPSFGLGSQDVEMQDVEIL</sequence>
<evidence type="ECO:0000256" key="9">
    <source>
        <dbReference type="SAM" id="MobiDB-lite"/>
    </source>
</evidence>
<dbReference type="Gene3D" id="1.20.58.1380">
    <property type="match status" value="1"/>
</dbReference>
<evidence type="ECO:0000256" key="2">
    <source>
        <dbReference type="ARBA" id="ARBA00005569"/>
    </source>
</evidence>
<gene>
    <name evidence="11" type="ORF">BGZ80_005609</name>
</gene>
<dbReference type="Gene3D" id="2.130.10.10">
    <property type="entry name" value="YVTN repeat-like/Quinoprotein amine dehydrogenase"/>
    <property type="match status" value="2"/>
</dbReference>